<dbReference type="Gene3D" id="2.70.210.12">
    <property type="entry name" value="GTP1/OBG domain"/>
    <property type="match status" value="1"/>
</dbReference>
<dbReference type="NCBIfam" id="NF008956">
    <property type="entry name" value="PRK12299.1"/>
    <property type="match status" value="1"/>
</dbReference>
<dbReference type="SUPFAM" id="SSF52540">
    <property type="entry name" value="P-loop containing nucleoside triphosphate hydrolases"/>
    <property type="match status" value="1"/>
</dbReference>
<dbReference type="InterPro" id="IPR031167">
    <property type="entry name" value="G_OBG"/>
</dbReference>
<comment type="function">
    <text evidence="8">An essential GTPase which binds GTP, GDP and possibly (p)ppGpp with moderate affinity, with high nucleotide exchange rates and a fairly low GTP hydrolysis rate. Plays a role in control of the cell cycle, stress response, ribosome biogenesis and in those bacteria that undergo differentiation, in morphogenesis control.</text>
</comment>
<feature type="domain" description="Obg" evidence="10">
    <location>
        <begin position="1"/>
        <end position="155"/>
    </location>
</feature>
<dbReference type="SUPFAM" id="SSF82051">
    <property type="entry name" value="Obg GTP-binding protein N-terminal domain"/>
    <property type="match status" value="1"/>
</dbReference>
<dbReference type="FunFam" id="2.70.210.12:FF:000001">
    <property type="entry name" value="GTPase Obg"/>
    <property type="match status" value="1"/>
</dbReference>
<comment type="cofactor">
    <cofactor evidence="8">
        <name>Mg(2+)</name>
        <dbReference type="ChEBI" id="CHEBI:18420"/>
    </cofactor>
</comment>
<dbReference type="InterPro" id="IPR006074">
    <property type="entry name" value="GTP1-OBG_CS"/>
</dbReference>
<feature type="domain" description="OBG-type G" evidence="9">
    <location>
        <begin position="156"/>
        <end position="318"/>
    </location>
</feature>
<evidence type="ECO:0000256" key="7">
    <source>
        <dbReference type="ARBA" id="ARBA00023134"/>
    </source>
</evidence>
<dbReference type="InterPro" id="IPR006073">
    <property type="entry name" value="GTP-bd"/>
</dbReference>
<evidence type="ECO:0000256" key="3">
    <source>
        <dbReference type="ARBA" id="ARBA00022723"/>
    </source>
</evidence>
<dbReference type="PROSITE" id="PS51710">
    <property type="entry name" value="G_OBG"/>
    <property type="match status" value="1"/>
</dbReference>
<dbReference type="NCBIfam" id="TIGR00231">
    <property type="entry name" value="small_GTP"/>
    <property type="match status" value="1"/>
</dbReference>
<comment type="similarity">
    <text evidence="1 8">Belongs to the TRAFAC class OBG-HflX-like GTPase superfamily. OBG GTPase family.</text>
</comment>
<dbReference type="Pfam" id="PF01018">
    <property type="entry name" value="GTP1_OBG"/>
    <property type="match status" value="1"/>
</dbReference>
<dbReference type="AlphaFoldDB" id="A0A1G1ZT74"/>
<dbReference type="PRINTS" id="PR00326">
    <property type="entry name" value="GTP1OBG"/>
</dbReference>
<dbReference type="CDD" id="cd01898">
    <property type="entry name" value="Obg"/>
    <property type="match status" value="1"/>
</dbReference>
<keyword evidence="4 8" id="KW-0547">Nucleotide-binding</keyword>
<dbReference type="InterPro" id="IPR005225">
    <property type="entry name" value="Small_GTP-bd"/>
</dbReference>
<dbReference type="PANTHER" id="PTHR11702:SF31">
    <property type="entry name" value="MITOCHONDRIAL RIBOSOME-ASSOCIATED GTPASE 2"/>
    <property type="match status" value="1"/>
</dbReference>
<dbReference type="InterPro" id="IPR014100">
    <property type="entry name" value="GTP-bd_Obg/CgtA"/>
</dbReference>
<dbReference type="PROSITE" id="PS00905">
    <property type="entry name" value="GTP1_OBG"/>
    <property type="match status" value="1"/>
</dbReference>
<keyword evidence="2 8" id="KW-0963">Cytoplasm</keyword>
<reference evidence="11 12" key="1">
    <citation type="journal article" date="2016" name="Nat. Commun.">
        <title>Thousands of microbial genomes shed light on interconnected biogeochemical processes in an aquifer system.</title>
        <authorList>
            <person name="Anantharaman K."/>
            <person name="Brown C.T."/>
            <person name="Hug L.A."/>
            <person name="Sharon I."/>
            <person name="Castelle C.J."/>
            <person name="Probst A.J."/>
            <person name="Thomas B.C."/>
            <person name="Singh A."/>
            <person name="Wilkins M.J."/>
            <person name="Karaoz U."/>
            <person name="Brodie E.L."/>
            <person name="Williams K.H."/>
            <person name="Hubbard S.S."/>
            <person name="Banfield J.F."/>
        </authorList>
    </citation>
    <scope>NUCLEOTIDE SEQUENCE [LARGE SCALE GENOMIC DNA]</scope>
</reference>
<evidence type="ECO:0000256" key="1">
    <source>
        <dbReference type="ARBA" id="ARBA00007699"/>
    </source>
</evidence>
<dbReference type="PANTHER" id="PTHR11702">
    <property type="entry name" value="DEVELOPMENTALLY REGULATED GTP-BINDING PROTEIN-RELATED"/>
    <property type="match status" value="1"/>
</dbReference>
<dbReference type="Gene3D" id="3.40.50.300">
    <property type="entry name" value="P-loop containing nucleotide triphosphate hydrolases"/>
    <property type="match status" value="1"/>
</dbReference>
<dbReference type="HAMAP" id="MF_01454">
    <property type="entry name" value="GTPase_Obg"/>
    <property type="match status" value="1"/>
</dbReference>
<feature type="binding site" evidence="8">
    <location>
        <begin position="204"/>
        <end position="207"/>
    </location>
    <ligand>
        <name>GTP</name>
        <dbReference type="ChEBI" id="CHEBI:37565"/>
    </ligand>
</feature>
<evidence type="ECO:0000256" key="6">
    <source>
        <dbReference type="ARBA" id="ARBA00022842"/>
    </source>
</evidence>
<dbReference type="GO" id="GO:0005525">
    <property type="term" value="F:GTP binding"/>
    <property type="evidence" value="ECO:0007669"/>
    <property type="project" value="UniProtKB-UniRule"/>
</dbReference>
<comment type="subcellular location">
    <subcellularLocation>
        <location evidence="8">Cytoplasm</location>
    </subcellularLocation>
</comment>
<evidence type="ECO:0000256" key="8">
    <source>
        <dbReference type="HAMAP-Rule" id="MF_01454"/>
    </source>
</evidence>
<dbReference type="NCBIfam" id="TIGR02729">
    <property type="entry name" value="Obg_CgtA"/>
    <property type="match status" value="1"/>
</dbReference>
<dbReference type="InterPro" id="IPR027417">
    <property type="entry name" value="P-loop_NTPase"/>
</dbReference>
<dbReference type="PIRSF" id="PIRSF002401">
    <property type="entry name" value="GTP_bd_Obg/CgtA"/>
    <property type="match status" value="1"/>
</dbReference>
<dbReference type="STRING" id="1798410.A3H63_01375"/>
<protein>
    <recommendedName>
        <fullName evidence="8">GTPase Obg</fullName>
        <ecNumber evidence="8">3.6.5.-</ecNumber>
    </recommendedName>
    <alternativeName>
        <fullName evidence="8">GTP-binding protein Obg</fullName>
    </alternativeName>
</protein>
<feature type="binding site" evidence="8">
    <location>
        <begin position="187"/>
        <end position="191"/>
    </location>
    <ligand>
        <name>GTP</name>
        <dbReference type="ChEBI" id="CHEBI:37565"/>
    </ligand>
</feature>
<evidence type="ECO:0000256" key="2">
    <source>
        <dbReference type="ARBA" id="ARBA00022490"/>
    </source>
</evidence>
<evidence type="ECO:0000256" key="4">
    <source>
        <dbReference type="ARBA" id="ARBA00022741"/>
    </source>
</evidence>
<accession>A0A1G1ZT74</accession>
<organism evidence="11 12">
    <name type="scientific">Candidatus Harrisonbacteria bacterium RIFCSPLOWO2_02_FULL_45_10c</name>
    <dbReference type="NCBI Taxonomy" id="1798410"/>
    <lineage>
        <taxon>Bacteria</taxon>
        <taxon>Candidatus Harrisoniibacteriota</taxon>
    </lineage>
</organism>
<dbReference type="PROSITE" id="PS51883">
    <property type="entry name" value="OBG"/>
    <property type="match status" value="1"/>
</dbReference>
<dbReference type="Proteomes" id="UP000176284">
    <property type="component" value="Unassembled WGS sequence"/>
</dbReference>
<keyword evidence="7 8" id="KW-0342">GTP-binding</keyword>
<proteinExistence type="inferred from homology"/>
<evidence type="ECO:0000259" key="10">
    <source>
        <dbReference type="PROSITE" id="PS51883"/>
    </source>
</evidence>
<feature type="binding site" evidence="8">
    <location>
        <begin position="271"/>
        <end position="274"/>
    </location>
    <ligand>
        <name>GTP</name>
        <dbReference type="ChEBI" id="CHEBI:37565"/>
    </ligand>
</feature>
<feature type="binding site" evidence="8">
    <location>
        <begin position="299"/>
        <end position="301"/>
    </location>
    <ligand>
        <name>GTP</name>
        <dbReference type="ChEBI" id="CHEBI:37565"/>
    </ligand>
</feature>
<keyword evidence="5 8" id="KW-0378">Hydrolase</keyword>
<keyword evidence="3 8" id="KW-0479">Metal-binding</keyword>
<feature type="binding site" evidence="8">
    <location>
        <position position="169"/>
    </location>
    <ligand>
        <name>Mg(2+)</name>
        <dbReference type="ChEBI" id="CHEBI:18420"/>
    </ligand>
</feature>
<gene>
    <name evidence="8" type="primary">obg</name>
    <name evidence="11" type="ORF">A3H63_01375</name>
</gene>
<name>A0A1G1ZT74_9BACT</name>
<evidence type="ECO:0000256" key="5">
    <source>
        <dbReference type="ARBA" id="ARBA00022801"/>
    </source>
</evidence>
<evidence type="ECO:0000259" key="9">
    <source>
        <dbReference type="PROSITE" id="PS51710"/>
    </source>
</evidence>
<dbReference type="GO" id="GO:0005737">
    <property type="term" value="C:cytoplasm"/>
    <property type="evidence" value="ECO:0007669"/>
    <property type="project" value="UniProtKB-SubCell"/>
</dbReference>
<evidence type="ECO:0000313" key="12">
    <source>
        <dbReference type="Proteomes" id="UP000176284"/>
    </source>
</evidence>
<evidence type="ECO:0000313" key="11">
    <source>
        <dbReference type="EMBL" id="OGY67752.1"/>
    </source>
</evidence>
<keyword evidence="6 8" id="KW-0460">Magnesium</keyword>
<sequence length="322" mass="34896">MLIDDVVIKVTAGDGGRGAVAFNKNMMSLGPVGGSGGNGGSVYCEGVSDLGALRQFRFKKDLSADNGENGKGQFSDGQDGRDLILKVPIGTIIHNLESGKDQEITKIGERILVASGGHGGKGNFLFRSPRNTSPTRFQEGLPGESFAFRLELKLIADVGLIGFPNAGKSSLLNELTNAKSKVANYPFTTLEPNLGVYYELVLADIPGLIEGASAGKGLGVKFLRHIERTKILFHLISAESVNVKKDYAVIRKELGVYNKALLKKKEFVFLSKSDTLSPKELKKKIATLKKLNASAKPISIYDLDSIEKVKRILNDIIKRKYK</sequence>
<dbReference type="GO" id="GO:0003924">
    <property type="term" value="F:GTPase activity"/>
    <property type="evidence" value="ECO:0007669"/>
    <property type="project" value="UniProtKB-UniRule"/>
</dbReference>
<comment type="subunit">
    <text evidence="8">Monomer.</text>
</comment>
<dbReference type="EMBL" id="MHJM01000019">
    <property type="protein sequence ID" value="OGY67752.1"/>
    <property type="molecule type" value="Genomic_DNA"/>
</dbReference>
<dbReference type="EC" id="3.6.5.-" evidence="8"/>
<feature type="binding site" evidence="8">
    <location>
        <begin position="162"/>
        <end position="169"/>
    </location>
    <ligand>
        <name>GTP</name>
        <dbReference type="ChEBI" id="CHEBI:37565"/>
    </ligand>
</feature>
<comment type="caution">
    <text evidence="11">The sequence shown here is derived from an EMBL/GenBank/DDBJ whole genome shotgun (WGS) entry which is preliminary data.</text>
</comment>
<dbReference type="GO" id="GO:0000287">
    <property type="term" value="F:magnesium ion binding"/>
    <property type="evidence" value="ECO:0007669"/>
    <property type="project" value="InterPro"/>
</dbReference>
<dbReference type="GO" id="GO:0042254">
    <property type="term" value="P:ribosome biogenesis"/>
    <property type="evidence" value="ECO:0007669"/>
    <property type="project" value="UniProtKB-UniRule"/>
</dbReference>
<dbReference type="Pfam" id="PF01926">
    <property type="entry name" value="MMR_HSR1"/>
    <property type="match status" value="1"/>
</dbReference>
<dbReference type="InterPro" id="IPR036726">
    <property type="entry name" value="GTP1_OBG_dom_sf"/>
</dbReference>
<dbReference type="InterPro" id="IPR045086">
    <property type="entry name" value="OBG_GTPase"/>
</dbReference>
<feature type="binding site" evidence="8">
    <location>
        <position position="189"/>
    </location>
    <ligand>
        <name>Mg(2+)</name>
        <dbReference type="ChEBI" id="CHEBI:18420"/>
    </ligand>
</feature>
<dbReference type="InterPro" id="IPR006169">
    <property type="entry name" value="GTP1_OBG_dom"/>
</dbReference>